<dbReference type="Proteomes" id="UP001281147">
    <property type="component" value="Unassembled WGS sequence"/>
</dbReference>
<sequence>MSQRIVTQMQDLWSKVETARAQWNSYLASGSPELFHTLKPELVLESPAGRSIANRIGRINLTTRSLNLRLGVIRNLKATAAETVGGSGEELISERLPDRLVGPETASSALALAVNRTEVYLARAEASISMSEHMITDRFDELRKNHDTILKGVASAASPLNLAIAVNAFAARALEVIQDADDDEEDLGEIADHLREGQQKLDAFIAIIERQVLKFKENITMVGVMVPRQRLITEFLEQ</sequence>
<evidence type="ECO:0000313" key="2">
    <source>
        <dbReference type="Proteomes" id="UP001281147"/>
    </source>
</evidence>
<keyword evidence="2" id="KW-1185">Reference proteome</keyword>
<reference evidence="1" key="1">
    <citation type="submission" date="2023-07" db="EMBL/GenBank/DDBJ databases">
        <title>Black Yeasts Isolated from many extreme environments.</title>
        <authorList>
            <person name="Coleine C."/>
            <person name="Stajich J.E."/>
            <person name="Selbmann L."/>
        </authorList>
    </citation>
    <scope>NUCLEOTIDE SEQUENCE</scope>
    <source>
        <strain evidence="1">CCFEE 5714</strain>
    </source>
</reference>
<evidence type="ECO:0000313" key="1">
    <source>
        <dbReference type="EMBL" id="KAK3725415.1"/>
    </source>
</evidence>
<name>A0ACC3NYP0_9PEZI</name>
<accession>A0ACC3NYP0</accession>
<gene>
    <name evidence="1" type="ORF">LTR37_000385</name>
</gene>
<proteinExistence type="predicted"/>
<comment type="caution">
    <text evidence="1">The sequence shown here is derived from an EMBL/GenBank/DDBJ whole genome shotgun (WGS) entry which is preliminary data.</text>
</comment>
<protein>
    <submittedName>
        <fullName evidence="1">Uncharacterized protein</fullName>
    </submittedName>
</protein>
<dbReference type="EMBL" id="JAUTXU010000002">
    <property type="protein sequence ID" value="KAK3725415.1"/>
    <property type="molecule type" value="Genomic_DNA"/>
</dbReference>
<organism evidence="1 2">
    <name type="scientific">Vermiconidia calcicola</name>
    <dbReference type="NCBI Taxonomy" id="1690605"/>
    <lineage>
        <taxon>Eukaryota</taxon>
        <taxon>Fungi</taxon>
        <taxon>Dikarya</taxon>
        <taxon>Ascomycota</taxon>
        <taxon>Pezizomycotina</taxon>
        <taxon>Dothideomycetes</taxon>
        <taxon>Dothideomycetidae</taxon>
        <taxon>Mycosphaerellales</taxon>
        <taxon>Extremaceae</taxon>
        <taxon>Vermiconidia</taxon>
    </lineage>
</organism>